<dbReference type="InterPro" id="IPR008928">
    <property type="entry name" value="6-hairpin_glycosidase_sf"/>
</dbReference>
<protein>
    <submittedName>
        <fullName evidence="2">Glycoside hydrolase domain-containing protein</fullName>
    </submittedName>
</protein>
<keyword evidence="3" id="KW-1185">Reference proteome</keyword>
<dbReference type="InterPro" id="IPR012939">
    <property type="entry name" value="Glyco_hydro_92"/>
</dbReference>
<dbReference type="InterPro" id="IPR050883">
    <property type="entry name" value="PNGase"/>
</dbReference>
<name>A0ABW1Z6B8_9BACT</name>
<dbReference type="Gene3D" id="3.30.2080.10">
    <property type="entry name" value="GH92 mannosidase domain"/>
    <property type="match status" value="1"/>
</dbReference>
<dbReference type="Pfam" id="PF07971">
    <property type="entry name" value="Glyco_hydro_92"/>
    <property type="match status" value="1"/>
</dbReference>
<dbReference type="SUPFAM" id="SSF48208">
    <property type="entry name" value="Six-hairpin glycosidases"/>
    <property type="match status" value="1"/>
</dbReference>
<evidence type="ECO:0000313" key="3">
    <source>
        <dbReference type="Proteomes" id="UP001596391"/>
    </source>
</evidence>
<evidence type="ECO:0000259" key="1">
    <source>
        <dbReference type="Pfam" id="PF07971"/>
    </source>
</evidence>
<gene>
    <name evidence="2" type="ORF">ACFQBQ_03280</name>
</gene>
<proteinExistence type="predicted"/>
<sequence>MHHIPYLFAYARKPWLTQKWARKILDQAYADRIDGICGNDDVGQMSAWYVMSALGFYPVCPGSNVYIIGSPLFEEATVKLDPAWHKGRTFQVRTLGNAATTPYVRAIKLNGKALNRCWITHEEIVAGGVLELTMDSKPALQFASAELPPATMPR</sequence>
<accession>A0ABW1Z6B8</accession>
<dbReference type="Proteomes" id="UP001596391">
    <property type="component" value="Unassembled WGS sequence"/>
</dbReference>
<dbReference type="PANTHER" id="PTHR12143:SF43">
    <property type="entry name" value="PUTATIVE-RELATED"/>
    <property type="match status" value="1"/>
</dbReference>
<evidence type="ECO:0000313" key="2">
    <source>
        <dbReference type="EMBL" id="MFC6644628.1"/>
    </source>
</evidence>
<dbReference type="PANTHER" id="PTHR12143">
    <property type="entry name" value="PEPTIDE N-GLYCANASE PNGASE -RELATED"/>
    <property type="match status" value="1"/>
</dbReference>
<dbReference type="EMBL" id="JBHSWI010000001">
    <property type="protein sequence ID" value="MFC6644628.1"/>
    <property type="molecule type" value="Genomic_DNA"/>
</dbReference>
<keyword evidence="2" id="KW-0378">Hydrolase</keyword>
<dbReference type="GO" id="GO:0016787">
    <property type="term" value="F:hydrolase activity"/>
    <property type="evidence" value="ECO:0007669"/>
    <property type="project" value="UniProtKB-KW"/>
</dbReference>
<organism evidence="2 3">
    <name type="scientific">Granulicella cerasi</name>
    <dbReference type="NCBI Taxonomy" id="741063"/>
    <lineage>
        <taxon>Bacteria</taxon>
        <taxon>Pseudomonadati</taxon>
        <taxon>Acidobacteriota</taxon>
        <taxon>Terriglobia</taxon>
        <taxon>Terriglobales</taxon>
        <taxon>Acidobacteriaceae</taxon>
        <taxon>Granulicella</taxon>
    </lineage>
</organism>
<feature type="domain" description="Glycosyl hydrolase family 92" evidence="1">
    <location>
        <begin position="2"/>
        <end position="135"/>
    </location>
</feature>
<dbReference type="RefSeq" id="WP_390233855.1">
    <property type="nucleotide sequence ID" value="NZ_JBHSWI010000001.1"/>
</dbReference>
<reference evidence="3" key="1">
    <citation type="journal article" date="2019" name="Int. J. Syst. Evol. Microbiol.">
        <title>The Global Catalogue of Microorganisms (GCM) 10K type strain sequencing project: providing services to taxonomists for standard genome sequencing and annotation.</title>
        <authorList>
            <consortium name="The Broad Institute Genomics Platform"/>
            <consortium name="The Broad Institute Genome Sequencing Center for Infectious Disease"/>
            <person name="Wu L."/>
            <person name="Ma J."/>
        </authorList>
    </citation>
    <scope>NUCLEOTIDE SEQUENCE [LARGE SCALE GENOMIC DNA]</scope>
    <source>
        <strain evidence="3">CGMCC 1.16026</strain>
    </source>
</reference>
<comment type="caution">
    <text evidence="2">The sequence shown here is derived from an EMBL/GenBank/DDBJ whole genome shotgun (WGS) entry which is preliminary data.</text>
</comment>